<dbReference type="PANTHER" id="PTHR43312">
    <property type="entry name" value="D-THREO-ALDOSE 1-DEHYDROGENASE"/>
    <property type="match status" value="1"/>
</dbReference>
<dbReference type="InterPro" id="IPR036812">
    <property type="entry name" value="NAD(P)_OxRdtase_dom_sf"/>
</dbReference>
<keyword evidence="2" id="KW-0408">Iron</keyword>
<protein>
    <submittedName>
        <fullName evidence="5">Aldo/keto reductase</fullName>
    </submittedName>
</protein>
<evidence type="ECO:0000256" key="3">
    <source>
        <dbReference type="ARBA" id="ARBA00023014"/>
    </source>
</evidence>
<dbReference type="GO" id="GO:0051536">
    <property type="term" value="F:iron-sulfur cluster binding"/>
    <property type="evidence" value="ECO:0007669"/>
    <property type="project" value="UniProtKB-KW"/>
</dbReference>
<dbReference type="PRINTS" id="PR00069">
    <property type="entry name" value="ALDKETRDTASE"/>
</dbReference>
<keyword evidence="3" id="KW-0411">Iron-sulfur</keyword>
<dbReference type="GO" id="GO:0016491">
    <property type="term" value="F:oxidoreductase activity"/>
    <property type="evidence" value="ECO:0007669"/>
    <property type="project" value="InterPro"/>
</dbReference>
<comment type="caution">
    <text evidence="5">The sequence shown here is derived from an EMBL/GenBank/DDBJ whole genome shotgun (WGS) entry which is preliminary data.</text>
</comment>
<dbReference type="Gene3D" id="3.30.70.20">
    <property type="match status" value="1"/>
</dbReference>
<name>A0A5D8QGF8_9THEO</name>
<dbReference type="EMBL" id="VTPS01000001">
    <property type="protein sequence ID" value="TZE83487.1"/>
    <property type="molecule type" value="Genomic_DNA"/>
</dbReference>
<feature type="domain" description="4Fe-4S ferredoxin-type" evidence="4">
    <location>
        <begin position="289"/>
        <end position="316"/>
    </location>
</feature>
<feature type="domain" description="4Fe-4S ferredoxin-type" evidence="4">
    <location>
        <begin position="260"/>
        <end position="288"/>
    </location>
</feature>
<dbReference type="InterPro" id="IPR023210">
    <property type="entry name" value="NADP_OxRdtase_dom"/>
</dbReference>
<dbReference type="PROSITE" id="PS00198">
    <property type="entry name" value="4FE4S_FER_1"/>
    <property type="match status" value="1"/>
</dbReference>
<keyword evidence="1" id="KW-0479">Metal-binding</keyword>
<dbReference type="RefSeq" id="WP_149544105.1">
    <property type="nucleotide sequence ID" value="NZ_VTPS01000001.1"/>
</dbReference>
<dbReference type="Proteomes" id="UP000322976">
    <property type="component" value="Unassembled WGS sequence"/>
</dbReference>
<organism evidence="5 6">
    <name type="scientific">Calorimonas adulescens</name>
    <dbReference type="NCBI Taxonomy" id="2606906"/>
    <lineage>
        <taxon>Bacteria</taxon>
        <taxon>Bacillati</taxon>
        <taxon>Bacillota</taxon>
        <taxon>Clostridia</taxon>
        <taxon>Thermoanaerobacterales</taxon>
        <taxon>Thermoanaerobacteraceae</taxon>
        <taxon>Calorimonas</taxon>
    </lineage>
</organism>
<evidence type="ECO:0000256" key="2">
    <source>
        <dbReference type="ARBA" id="ARBA00023004"/>
    </source>
</evidence>
<evidence type="ECO:0000259" key="4">
    <source>
        <dbReference type="PROSITE" id="PS51379"/>
    </source>
</evidence>
<keyword evidence="6" id="KW-1185">Reference proteome</keyword>
<evidence type="ECO:0000313" key="5">
    <source>
        <dbReference type="EMBL" id="TZE83487.1"/>
    </source>
</evidence>
<dbReference type="PANTHER" id="PTHR43312:SF1">
    <property type="entry name" value="NADP-DEPENDENT OXIDOREDUCTASE DOMAIN-CONTAINING PROTEIN"/>
    <property type="match status" value="1"/>
</dbReference>
<evidence type="ECO:0000313" key="6">
    <source>
        <dbReference type="Proteomes" id="UP000322976"/>
    </source>
</evidence>
<evidence type="ECO:0000256" key="1">
    <source>
        <dbReference type="ARBA" id="ARBA00022723"/>
    </source>
</evidence>
<dbReference type="InterPro" id="IPR017896">
    <property type="entry name" value="4Fe4S_Fe-S-bd"/>
</dbReference>
<dbReference type="AlphaFoldDB" id="A0A5D8QGF8"/>
<dbReference type="InterPro" id="IPR017900">
    <property type="entry name" value="4Fe4S_Fe_S_CS"/>
</dbReference>
<dbReference type="GO" id="GO:0046872">
    <property type="term" value="F:metal ion binding"/>
    <property type="evidence" value="ECO:0007669"/>
    <property type="project" value="UniProtKB-KW"/>
</dbReference>
<dbReference type="CDD" id="cd19100">
    <property type="entry name" value="AKR_unchar"/>
    <property type="match status" value="1"/>
</dbReference>
<reference evidence="5 6" key="1">
    <citation type="submission" date="2019-08" db="EMBL/GenBank/DDBJ databases">
        <title>Calorimonas adulescens gen. nov., sp. nov., an anaerobic thermophilic bacterium from Sakhalin hot spring.</title>
        <authorList>
            <person name="Khomyakova M.A."/>
            <person name="Merkel A.Y."/>
            <person name="Novikov A."/>
            <person name="Bonch-Osmolovskaya E.A."/>
            <person name="Slobodkin A.I."/>
        </authorList>
    </citation>
    <scope>NUCLEOTIDE SEQUENCE [LARGE SCALE GENOMIC DNA]</scope>
    <source>
        <strain evidence="5 6">A05MB</strain>
    </source>
</reference>
<gene>
    <name evidence="5" type="ORF">FWJ32_00965</name>
</gene>
<accession>A0A5D8QGF8</accession>
<sequence>MIYNLLGNTGIRVSKVCFGSLSISPLQTSITKNEAVKVLSCAFDHGVNFIDTAEIYDNYDVIAEFINSYYPDDLVIATKCYAYTADMAEKSLIRALKELKREYIDIFLLHEQESIYTLKGHAEAIEYFIKAKENGYIRAFGISTHTVDAVRAVAGMNEIEVIHPIINVGGIGILGGSRDDMLHAIQRVHRLGKGIYAMKVLGGGHLIGEARPAIDFVSSIKEISSIAIGMQSEDEVIADVCMINGEDVPEDISARLNRRVRRLVIEEWCDLCGACIDRCVQGALKVDGDAVVVDMDRCTLCSYCVGACPHFYIKVV</sequence>
<dbReference type="SUPFAM" id="SSF54862">
    <property type="entry name" value="4Fe-4S ferredoxins"/>
    <property type="match status" value="1"/>
</dbReference>
<dbReference type="InterPro" id="IPR020471">
    <property type="entry name" value="AKR"/>
</dbReference>
<dbReference type="Gene3D" id="3.20.20.100">
    <property type="entry name" value="NADP-dependent oxidoreductase domain"/>
    <property type="match status" value="1"/>
</dbReference>
<dbReference type="PROSITE" id="PS51379">
    <property type="entry name" value="4FE4S_FER_2"/>
    <property type="match status" value="2"/>
</dbReference>
<dbReference type="Pfam" id="PF00248">
    <property type="entry name" value="Aldo_ket_red"/>
    <property type="match status" value="1"/>
</dbReference>
<proteinExistence type="predicted"/>
<dbReference type="SUPFAM" id="SSF51430">
    <property type="entry name" value="NAD(P)-linked oxidoreductase"/>
    <property type="match status" value="1"/>
</dbReference>
<dbReference type="Pfam" id="PF13237">
    <property type="entry name" value="Fer4_10"/>
    <property type="match status" value="1"/>
</dbReference>
<dbReference type="InterPro" id="IPR053135">
    <property type="entry name" value="AKR2_Oxidoreductase"/>
</dbReference>